<dbReference type="EMBL" id="CP018154">
    <property type="protein sequence ID" value="APG61585.1"/>
    <property type="molecule type" value="Genomic_DNA"/>
</dbReference>
<dbReference type="STRING" id="1913578.LPB140_00580"/>
<accession>A0A1L3J8Y3</accession>
<gene>
    <name evidence="2" type="ORF">LPB140_00580</name>
</gene>
<dbReference type="Proteomes" id="UP000242561">
    <property type="component" value="Chromosome"/>
</dbReference>
<protein>
    <submittedName>
        <fullName evidence="2">Uncharacterized protein</fullName>
    </submittedName>
</protein>
<organism evidence="2 3">
    <name type="scientific">Sphingorhabdus lutea</name>
    <dbReference type="NCBI Taxonomy" id="1913578"/>
    <lineage>
        <taxon>Bacteria</taxon>
        <taxon>Pseudomonadati</taxon>
        <taxon>Pseudomonadota</taxon>
        <taxon>Alphaproteobacteria</taxon>
        <taxon>Sphingomonadales</taxon>
        <taxon>Sphingomonadaceae</taxon>
        <taxon>Sphingorhabdus</taxon>
    </lineage>
</organism>
<name>A0A1L3J8Y3_9SPHN</name>
<dbReference type="AlphaFoldDB" id="A0A1L3J8Y3"/>
<proteinExistence type="predicted"/>
<sequence>MGRHAADVAPAIISAVTGTAIKGSSIIFGNRTPDVDVPRTNTPGNPNSPSGTNGNSNGGADNRPGGGNKPDADAKDNNNNRPPPTPKFDCLNNPLSCKDVNGIWAYWTNPITNKVEPIATAKIYDSKFRIENDHIIPKRKINAIASQHQHA</sequence>
<evidence type="ECO:0000256" key="1">
    <source>
        <dbReference type="SAM" id="MobiDB-lite"/>
    </source>
</evidence>
<reference evidence="2 3" key="1">
    <citation type="submission" date="2016-11" db="EMBL/GenBank/DDBJ databases">
        <title>Sphingorhabdus sp. LPB0140, isolated from marine environment.</title>
        <authorList>
            <person name="Kim E."/>
            <person name="Yi H."/>
        </authorList>
    </citation>
    <scope>NUCLEOTIDE SEQUENCE [LARGE SCALE GENOMIC DNA]</scope>
    <source>
        <strain evidence="2 3">LPB0140</strain>
    </source>
</reference>
<feature type="compositionally biased region" description="Low complexity" evidence="1">
    <location>
        <begin position="40"/>
        <end position="59"/>
    </location>
</feature>
<keyword evidence="3" id="KW-1185">Reference proteome</keyword>
<evidence type="ECO:0000313" key="3">
    <source>
        <dbReference type="Proteomes" id="UP000242561"/>
    </source>
</evidence>
<feature type="region of interest" description="Disordered" evidence="1">
    <location>
        <begin position="26"/>
        <end position="92"/>
    </location>
</feature>
<dbReference type="KEGG" id="sphl:LPB140_00580"/>
<evidence type="ECO:0000313" key="2">
    <source>
        <dbReference type="EMBL" id="APG61585.1"/>
    </source>
</evidence>
<dbReference type="RefSeq" id="WP_072558230.1">
    <property type="nucleotide sequence ID" value="NZ_CP018154.1"/>
</dbReference>